<dbReference type="EMBL" id="BMQJ01000018">
    <property type="protein sequence ID" value="GGQ22487.1"/>
    <property type="molecule type" value="Genomic_DNA"/>
</dbReference>
<keyword evidence="7" id="KW-1185">Reference proteome</keyword>
<dbReference type="InterPro" id="IPR002938">
    <property type="entry name" value="FAD-bd"/>
</dbReference>
<dbReference type="InterPro" id="IPR036188">
    <property type="entry name" value="FAD/NAD-bd_sf"/>
</dbReference>
<accession>A0ABQ2RAS1</accession>
<dbReference type="SUPFAM" id="SSF51905">
    <property type="entry name" value="FAD/NAD(P)-binding domain"/>
    <property type="match status" value="1"/>
</dbReference>
<evidence type="ECO:0000256" key="4">
    <source>
        <dbReference type="ARBA" id="ARBA00023033"/>
    </source>
</evidence>
<keyword evidence="3" id="KW-0560">Oxidoreductase</keyword>
<evidence type="ECO:0000256" key="1">
    <source>
        <dbReference type="ARBA" id="ARBA00022630"/>
    </source>
</evidence>
<evidence type="ECO:0000256" key="3">
    <source>
        <dbReference type="ARBA" id="ARBA00023002"/>
    </source>
</evidence>
<evidence type="ECO:0000259" key="5">
    <source>
        <dbReference type="Pfam" id="PF01494"/>
    </source>
</evidence>
<gene>
    <name evidence="6" type="ORF">GCM10010140_61010</name>
</gene>
<dbReference type="PANTHER" id="PTHR47178">
    <property type="entry name" value="MONOOXYGENASE, FAD-BINDING"/>
    <property type="match status" value="1"/>
</dbReference>
<dbReference type="PRINTS" id="PR00420">
    <property type="entry name" value="RNGMNOXGNASE"/>
</dbReference>
<organism evidence="6 7">
    <name type="scientific">Streptosporangium pseudovulgare</name>
    <dbReference type="NCBI Taxonomy" id="35765"/>
    <lineage>
        <taxon>Bacteria</taxon>
        <taxon>Bacillati</taxon>
        <taxon>Actinomycetota</taxon>
        <taxon>Actinomycetes</taxon>
        <taxon>Streptosporangiales</taxon>
        <taxon>Streptosporangiaceae</taxon>
        <taxon>Streptosporangium</taxon>
    </lineage>
</organism>
<protein>
    <submittedName>
        <fullName evidence="6">Monooxygenase</fullName>
    </submittedName>
</protein>
<dbReference type="Proteomes" id="UP000611554">
    <property type="component" value="Unassembled WGS sequence"/>
</dbReference>
<dbReference type="Pfam" id="PF01494">
    <property type="entry name" value="FAD_binding_3"/>
    <property type="match status" value="1"/>
</dbReference>
<proteinExistence type="predicted"/>
<dbReference type="PANTHER" id="PTHR47178:SF5">
    <property type="entry name" value="FAD-BINDING DOMAIN-CONTAINING PROTEIN"/>
    <property type="match status" value="1"/>
</dbReference>
<keyword evidence="1" id="KW-0285">Flavoprotein</keyword>
<sequence>MKVIVIGAGLGGLALAGGLRRAGIDAAVYERDQSPLIRRQGYRLHLSDVGIDALTSVMTPERRAAFLATAHTPSPRFVRFDPTLKESEVLEHGGLHLSIDRQTLRDALLADVAETITYGMRLTGFQDAADHVTARFDDGTTVTGDVLVGADGINSAVRRRYLPHARIVGTGLVQLYGKIPAELAEGMDNVFTAITGPGHRMVGVALTRDYATCSFGARAEDLPPDVLLMTEEQLRSLVMDMTDGWHPLIRRMISQWYEVFPLELRTSVPIPPWQTTHVTLLGDAAHAMSPAAGAGANLALRDAAALTAALAHGGPLIPALCSYEQEMIDSGFAAVRISAADGARVLGQDPLPSGPPVRPA</sequence>
<keyword evidence="4 6" id="KW-0503">Monooxygenase</keyword>
<evidence type="ECO:0000313" key="6">
    <source>
        <dbReference type="EMBL" id="GGQ22487.1"/>
    </source>
</evidence>
<comment type="caution">
    <text evidence="6">The sequence shown here is derived from an EMBL/GenBank/DDBJ whole genome shotgun (WGS) entry which is preliminary data.</text>
</comment>
<feature type="domain" description="FAD-binding" evidence="5">
    <location>
        <begin position="2"/>
        <end position="312"/>
    </location>
</feature>
<evidence type="ECO:0000256" key="2">
    <source>
        <dbReference type="ARBA" id="ARBA00022827"/>
    </source>
</evidence>
<evidence type="ECO:0000313" key="7">
    <source>
        <dbReference type="Proteomes" id="UP000611554"/>
    </source>
</evidence>
<keyword evidence="2" id="KW-0274">FAD</keyword>
<dbReference type="Gene3D" id="3.50.50.60">
    <property type="entry name" value="FAD/NAD(P)-binding domain"/>
    <property type="match status" value="1"/>
</dbReference>
<reference evidence="7" key="1">
    <citation type="journal article" date="2019" name="Int. J. Syst. Evol. Microbiol.">
        <title>The Global Catalogue of Microorganisms (GCM) 10K type strain sequencing project: providing services to taxonomists for standard genome sequencing and annotation.</title>
        <authorList>
            <consortium name="The Broad Institute Genomics Platform"/>
            <consortium name="The Broad Institute Genome Sequencing Center for Infectious Disease"/>
            <person name="Wu L."/>
            <person name="Ma J."/>
        </authorList>
    </citation>
    <scope>NUCLEOTIDE SEQUENCE [LARGE SCALE GENOMIC DNA]</scope>
    <source>
        <strain evidence="7">JCM 3115</strain>
    </source>
</reference>
<dbReference type="GO" id="GO:0004497">
    <property type="term" value="F:monooxygenase activity"/>
    <property type="evidence" value="ECO:0007669"/>
    <property type="project" value="UniProtKB-KW"/>
</dbReference>
<dbReference type="RefSeq" id="WP_229811787.1">
    <property type="nucleotide sequence ID" value="NZ_BMQJ01000018.1"/>
</dbReference>
<name>A0ABQ2RAS1_9ACTN</name>